<name>D1BG93_SANKS</name>
<evidence type="ECO:0000313" key="1">
    <source>
        <dbReference type="EMBL" id="ACZ23610.1"/>
    </source>
</evidence>
<dbReference type="HOGENOM" id="CLU_2652364_0_0_11"/>
<keyword evidence="2" id="KW-1185">Reference proteome</keyword>
<organism evidence="1 2">
    <name type="scientific">Sanguibacter keddieii (strain ATCC 51767 / DSM 10542 / NCFB 3025 / ST-74)</name>
    <dbReference type="NCBI Taxonomy" id="446469"/>
    <lineage>
        <taxon>Bacteria</taxon>
        <taxon>Bacillati</taxon>
        <taxon>Actinomycetota</taxon>
        <taxon>Actinomycetes</taxon>
        <taxon>Micrococcales</taxon>
        <taxon>Sanguibacteraceae</taxon>
        <taxon>Sanguibacter</taxon>
    </lineage>
</organism>
<proteinExistence type="predicted"/>
<dbReference type="STRING" id="446469.Sked_37270"/>
<evidence type="ECO:0000313" key="2">
    <source>
        <dbReference type="Proteomes" id="UP000000322"/>
    </source>
</evidence>
<dbReference type="OrthoDB" id="3538901at2"/>
<dbReference type="Proteomes" id="UP000000322">
    <property type="component" value="Chromosome"/>
</dbReference>
<dbReference type="EMBL" id="CP001819">
    <property type="protein sequence ID" value="ACZ23610.1"/>
    <property type="molecule type" value="Genomic_DNA"/>
</dbReference>
<dbReference type="eggNOG" id="ENOG502ZV1Y">
    <property type="taxonomic scope" value="Bacteria"/>
</dbReference>
<reference evidence="1 2" key="1">
    <citation type="journal article" date="2009" name="Stand. Genomic Sci.">
        <title>Complete genome sequence of Sanguibacter keddieii type strain (ST-74).</title>
        <authorList>
            <person name="Ivanova N."/>
            <person name="Sikorski J."/>
            <person name="Sims D."/>
            <person name="Brettin T."/>
            <person name="Detter J.C."/>
            <person name="Han C."/>
            <person name="Lapidus A."/>
            <person name="Copeland A."/>
            <person name="Glavina Del Rio T."/>
            <person name="Nolan M."/>
            <person name="Chen F."/>
            <person name="Lucas S."/>
            <person name="Tice H."/>
            <person name="Cheng J.F."/>
            <person name="Bruce D."/>
            <person name="Goodwin L."/>
            <person name="Pitluck S."/>
            <person name="Pati A."/>
            <person name="Mavromatis K."/>
            <person name="Chen A."/>
            <person name="Palaniappan K."/>
            <person name="D'haeseleer P."/>
            <person name="Chain P."/>
            <person name="Bristow J."/>
            <person name="Eisen J.A."/>
            <person name="Markowitz V."/>
            <person name="Hugenholtz P."/>
            <person name="Goker M."/>
            <person name="Pukall R."/>
            <person name="Klenk H.P."/>
            <person name="Kyrpides N.C."/>
        </authorList>
    </citation>
    <scope>NUCLEOTIDE SEQUENCE [LARGE SCALE GENOMIC DNA]</scope>
    <source>
        <strain evidence="2">ATCC 51767 / DSM 10542 / NCFB 3025 / ST-74</strain>
    </source>
</reference>
<protein>
    <submittedName>
        <fullName evidence="1">Uncharacterized protein</fullName>
    </submittedName>
</protein>
<dbReference type="AlphaFoldDB" id="D1BG93"/>
<dbReference type="RefSeq" id="WP_012868678.1">
    <property type="nucleotide sequence ID" value="NC_013521.1"/>
</dbReference>
<sequence>MSTETSGYRRFSATAPGDFLDEVTAEIPKGKFSAWVFEAMREKRERDNLAALVAEMDDAHGPADDTAVARAAELLG</sequence>
<accession>D1BG93</accession>
<dbReference type="KEGG" id="ske:Sked_37270"/>
<gene>
    <name evidence="1" type="ordered locus">Sked_37270</name>
</gene>